<dbReference type="Proteomes" id="UP001525021">
    <property type="component" value="Unassembled WGS sequence"/>
</dbReference>
<organism evidence="1 2">
    <name type="scientific">Lysinibacillus pinottii</name>
    <dbReference type="NCBI Taxonomy" id="2973932"/>
    <lineage>
        <taxon>Bacteria</taxon>
        <taxon>Bacillati</taxon>
        <taxon>Bacillota</taxon>
        <taxon>Bacilli</taxon>
        <taxon>Bacillales</taxon>
        <taxon>Bacillaceae</taxon>
        <taxon>Lysinibacillus</taxon>
    </lineage>
</organism>
<protein>
    <submittedName>
        <fullName evidence="1">CD1375 family protein</fullName>
    </submittedName>
</protein>
<evidence type="ECO:0000313" key="2">
    <source>
        <dbReference type="Proteomes" id="UP001525021"/>
    </source>
</evidence>
<accession>A0ABT2DRI6</accession>
<gene>
    <name evidence="1" type="ORF">NXZ79_15750</name>
</gene>
<dbReference type="InterPro" id="IPR047907">
    <property type="entry name" value="CD1375-like"/>
</dbReference>
<sequence length="36" mass="4330">MAKLYWDLIKMNLRTVDQVPLLWREAVQALLENETK</sequence>
<proteinExistence type="predicted"/>
<comment type="caution">
    <text evidence="1">The sequence shown here is derived from an EMBL/GenBank/DDBJ whole genome shotgun (WGS) entry which is preliminary data.</text>
</comment>
<evidence type="ECO:0000313" key="1">
    <source>
        <dbReference type="EMBL" id="MCS1397485.1"/>
    </source>
</evidence>
<dbReference type="NCBIfam" id="NF040910">
    <property type="entry name" value="CD1375_fam"/>
    <property type="match status" value="1"/>
</dbReference>
<dbReference type="EMBL" id="JANTOO010000014">
    <property type="protein sequence ID" value="MCS1397485.1"/>
    <property type="molecule type" value="Genomic_DNA"/>
</dbReference>
<keyword evidence="2" id="KW-1185">Reference proteome</keyword>
<name>A0ABT2DRI6_9BACI</name>
<reference evidence="1 2" key="1">
    <citation type="submission" date="2022-08" db="EMBL/GenBank/DDBJ databases">
        <title>Lysinibacillus sequencing.</title>
        <authorList>
            <person name="Dunlap C."/>
        </authorList>
    </citation>
    <scope>NUCLEOTIDE SEQUENCE [LARGE SCALE GENOMIC DNA]</scope>
    <source>
        <strain evidence="1 2">PB211</strain>
    </source>
</reference>
<dbReference type="RefSeq" id="WP_252898060.1">
    <property type="nucleotide sequence ID" value="NZ_JANTOO010000014.1"/>
</dbReference>